<comment type="function">
    <text evidence="1">Hydrolyzes certain amino acid conjugates of the plant growth regulator indole-3-acetic acid (IAA).</text>
</comment>
<comment type="cofactor">
    <cofactor evidence="2">
        <name>Mn(2+)</name>
        <dbReference type="ChEBI" id="CHEBI:29035"/>
    </cofactor>
    <text evidence="2">The Mn(2+) ion enhances activity.</text>
</comment>
<dbReference type="NCBIfam" id="TIGR01891">
    <property type="entry name" value="amidohydrolases"/>
    <property type="match status" value="1"/>
</dbReference>
<dbReference type="GO" id="GO:0016787">
    <property type="term" value="F:hydrolase activity"/>
    <property type="evidence" value="ECO:0007669"/>
    <property type="project" value="InterPro"/>
</dbReference>
<feature type="domain" description="Peptidase M20 dimerisation" evidence="3">
    <location>
        <begin position="198"/>
        <end position="293"/>
    </location>
</feature>
<dbReference type="InterPro" id="IPR011650">
    <property type="entry name" value="Peptidase_M20_dimer"/>
</dbReference>
<dbReference type="InterPro" id="IPR002933">
    <property type="entry name" value="Peptidase_M20"/>
</dbReference>
<name>F2DWV0_HORVV</name>
<dbReference type="AlphaFoldDB" id="F2DWV0"/>
<keyword evidence="2" id="KW-0479">Metal-binding</keyword>
<feature type="binding site" evidence="2">
    <location>
        <position position="109"/>
    </location>
    <ligand>
        <name>Mn(2+)</name>
        <dbReference type="ChEBI" id="CHEBI:29035"/>
        <label>2</label>
    </ligand>
</feature>
<dbReference type="SUPFAM" id="SSF55031">
    <property type="entry name" value="Bacterial exopeptidase dimerisation domain"/>
    <property type="match status" value="1"/>
</dbReference>
<evidence type="ECO:0000256" key="1">
    <source>
        <dbReference type="ARBA" id="ARBA00003007"/>
    </source>
</evidence>
<protein>
    <submittedName>
        <fullName evidence="4">Predicted protein</fullName>
    </submittedName>
</protein>
<evidence type="ECO:0000313" key="4">
    <source>
        <dbReference type="EMBL" id="BAJ99571.1"/>
    </source>
</evidence>
<proteinExistence type="evidence at transcript level"/>
<sequence length="404" mass="43704">METDLASWFAANLKTLAALRQQIHSHPELSFHESNTADVLINFFKNLQNPPKIVSGLGGTGFLAIFDFNTPENRSPKTVVFRSELDAVAVTEKNEFEHKSQNHGVAHKCGHDGHMAMVAGLGLMLSDFYKLSSGKVILLFQPAEETGEGAQKMMDSFDEDTLKLLKSPDTSIFALHNVPGFPEGSVVLPRGASFASASKGMHIKLKGACCHASQPHLGRSPALAMCNIIQGLLAIPSLHIPYDQKAIVTICGARAGEKAFGVSAGDAEVMATLRSTTNVGLDIVQRQAVSLVNGIASTYGLHASFGWEDPFAATINDMESVQLVQRIASECEFPIHWMDEAFPWSEDFGVFLLSMKGAMFGIGMGEAHEPLHGESYDFNDDMIQSGMTMFSNIMLQALTTTGHA</sequence>
<feature type="binding site" evidence="2">
    <location>
        <position position="372"/>
    </location>
    <ligand>
        <name>Mn(2+)</name>
        <dbReference type="ChEBI" id="CHEBI:29035"/>
        <label>2</label>
    </ligand>
</feature>
<dbReference type="PIRSF" id="PIRSF005962">
    <property type="entry name" value="Pept_M20D_amidohydro"/>
    <property type="match status" value="1"/>
</dbReference>
<feature type="binding site" evidence="2">
    <location>
        <position position="176"/>
    </location>
    <ligand>
        <name>Mn(2+)</name>
        <dbReference type="ChEBI" id="CHEBI:29035"/>
        <label>2</label>
    </ligand>
</feature>
<dbReference type="Pfam" id="PF01546">
    <property type="entry name" value="Peptidase_M20"/>
    <property type="match status" value="1"/>
</dbReference>
<dbReference type="GO" id="GO:0046872">
    <property type="term" value="F:metal ion binding"/>
    <property type="evidence" value="ECO:0007669"/>
    <property type="project" value="UniProtKB-KW"/>
</dbReference>
<feature type="binding site" evidence="2">
    <location>
        <position position="145"/>
    </location>
    <ligand>
        <name>Mn(2+)</name>
        <dbReference type="ChEBI" id="CHEBI:29035"/>
        <label>2</label>
    </ligand>
</feature>
<dbReference type="PANTHER" id="PTHR11014:SF169">
    <property type="entry name" value="CLAN MH, FAMILY M20, PEPTIDASE T-LIKE METALLOPEPTIDASE"/>
    <property type="match status" value="1"/>
</dbReference>
<dbReference type="Pfam" id="PF07687">
    <property type="entry name" value="M20_dimer"/>
    <property type="match status" value="1"/>
</dbReference>
<accession>F2DWV0</accession>
<dbReference type="EMBL" id="AK368368">
    <property type="protein sequence ID" value="BAJ99571.1"/>
    <property type="molecule type" value="mRNA"/>
</dbReference>
<dbReference type="SUPFAM" id="SSF53187">
    <property type="entry name" value="Zn-dependent exopeptidases"/>
    <property type="match status" value="1"/>
</dbReference>
<keyword evidence="2" id="KW-0464">Manganese</keyword>
<dbReference type="InterPro" id="IPR036264">
    <property type="entry name" value="Bact_exopeptidase_dim_dom"/>
</dbReference>
<evidence type="ECO:0000256" key="2">
    <source>
        <dbReference type="PIRSR" id="PIRSR005962-1"/>
    </source>
</evidence>
<evidence type="ECO:0000259" key="3">
    <source>
        <dbReference type="Pfam" id="PF07687"/>
    </source>
</evidence>
<dbReference type="Gene3D" id="3.30.70.360">
    <property type="match status" value="1"/>
</dbReference>
<dbReference type="InterPro" id="IPR017439">
    <property type="entry name" value="Amidohydrolase"/>
</dbReference>
<organism evidence="4">
    <name type="scientific">Hordeum vulgare subsp. vulgare</name>
    <name type="common">Domesticated barley</name>
    <dbReference type="NCBI Taxonomy" id="112509"/>
    <lineage>
        <taxon>Eukaryota</taxon>
        <taxon>Viridiplantae</taxon>
        <taxon>Streptophyta</taxon>
        <taxon>Embryophyta</taxon>
        <taxon>Tracheophyta</taxon>
        <taxon>Spermatophyta</taxon>
        <taxon>Magnoliopsida</taxon>
        <taxon>Liliopsida</taxon>
        <taxon>Poales</taxon>
        <taxon>Poaceae</taxon>
        <taxon>BOP clade</taxon>
        <taxon>Pooideae</taxon>
        <taxon>Triticodae</taxon>
        <taxon>Triticeae</taxon>
        <taxon>Hordeinae</taxon>
        <taxon>Hordeum</taxon>
    </lineage>
</organism>
<reference evidence="4" key="1">
    <citation type="journal article" date="2011" name="Plant Physiol.">
        <title>Comprehensive sequence analysis of 24,783 barley full-length cDNAs derived from 12 clone libraries.</title>
        <authorList>
            <person name="Matsumoto T."/>
            <person name="Tanaka T."/>
            <person name="Sakai H."/>
            <person name="Amano N."/>
            <person name="Kanamori H."/>
            <person name="Kurita K."/>
            <person name="Kikuta A."/>
            <person name="Kamiya K."/>
            <person name="Yamamoto M."/>
            <person name="Ikawa H."/>
            <person name="Fujii N."/>
            <person name="Hori K."/>
            <person name="Itoh T."/>
            <person name="Sato K."/>
        </authorList>
    </citation>
    <scope>NUCLEOTIDE SEQUENCE</scope>
    <source>
        <tissue evidence="4">Shoot and root</tissue>
    </source>
</reference>
<dbReference type="PANTHER" id="PTHR11014">
    <property type="entry name" value="PEPTIDASE M20 FAMILY MEMBER"/>
    <property type="match status" value="1"/>
</dbReference>
<feature type="binding site" evidence="2">
    <location>
        <position position="111"/>
    </location>
    <ligand>
        <name>Mn(2+)</name>
        <dbReference type="ChEBI" id="CHEBI:29035"/>
        <label>2</label>
    </ligand>
</feature>
<dbReference type="Gene3D" id="3.40.630.10">
    <property type="entry name" value="Zn peptidases"/>
    <property type="match status" value="1"/>
</dbReference>